<dbReference type="Proteomes" id="UP000309215">
    <property type="component" value="Unassembled WGS sequence"/>
</dbReference>
<feature type="signal peptide" evidence="1">
    <location>
        <begin position="1"/>
        <end position="19"/>
    </location>
</feature>
<keyword evidence="3" id="KW-1185">Reference proteome</keyword>
<feature type="chain" id="PRO_5020491509" evidence="1">
    <location>
        <begin position="20"/>
        <end position="301"/>
    </location>
</feature>
<proteinExistence type="predicted"/>
<sequence length="301" mass="33384">MTRRKKLIAAALSLPLALALGVGLTARRAGSDPLSADVCEKDLAAVFEYCEAGGEVCDEAFEGMAEACQAGCVQMKCPNHVACTELDPIWCKPCDDERGAPYWRIRLEAERKCAPSPGWQPSNYIESFEYHRCAEKEAERMCPALADKPDWYDSPEARKQQQERCNNDFDLRVRGCENDDRCVLEPEEYKKACQEGCLRAVCPDQVACTGDAPVRCAPCEDAHGARHWRQLFAAEGLCTVRHPFLGPNPDPIRWADCVVAEMEQTCPALAGTEWWRQNRTLVHQYGNARPSPAPPASPAAP</sequence>
<evidence type="ECO:0000256" key="1">
    <source>
        <dbReference type="SAM" id="SignalP"/>
    </source>
</evidence>
<reference evidence="2 3" key="1">
    <citation type="submission" date="2019-04" db="EMBL/GenBank/DDBJ databases">
        <authorList>
            <person name="Li Y."/>
            <person name="Wang J."/>
        </authorList>
    </citation>
    <scope>NUCLEOTIDE SEQUENCE [LARGE SCALE GENOMIC DNA]</scope>
    <source>
        <strain evidence="2 3">DSM 14668</strain>
    </source>
</reference>
<evidence type="ECO:0000313" key="2">
    <source>
        <dbReference type="EMBL" id="TKD13072.1"/>
    </source>
</evidence>
<dbReference type="EMBL" id="SSMQ01000001">
    <property type="protein sequence ID" value="TKD13072.1"/>
    <property type="molecule type" value="Genomic_DNA"/>
</dbReference>
<name>A0A4U1JJY9_9BACT</name>
<organism evidence="2 3">
    <name type="scientific">Polyangium fumosum</name>
    <dbReference type="NCBI Taxonomy" id="889272"/>
    <lineage>
        <taxon>Bacteria</taxon>
        <taxon>Pseudomonadati</taxon>
        <taxon>Myxococcota</taxon>
        <taxon>Polyangia</taxon>
        <taxon>Polyangiales</taxon>
        <taxon>Polyangiaceae</taxon>
        <taxon>Polyangium</taxon>
    </lineage>
</organism>
<protein>
    <submittedName>
        <fullName evidence="2">Uncharacterized protein</fullName>
    </submittedName>
</protein>
<evidence type="ECO:0000313" key="3">
    <source>
        <dbReference type="Proteomes" id="UP000309215"/>
    </source>
</evidence>
<dbReference type="AlphaFoldDB" id="A0A4U1JJY9"/>
<comment type="caution">
    <text evidence="2">The sequence shown here is derived from an EMBL/GenBank/DDBJ whole genome shotgun (WGS) entry which is preliminary data.</text>
</comment>
<accession>A0A4U1JJY9</accession>
<dbReference type="RefSeq" id="WP_136926888.1">
    <property type="nucleotide sequence ID" value="NZ_SSMQ01000001.1"/>
</dbReference>
<keyword evidence="1" id="KW-0732">Signal</keyword>
<gene>
    <name evidence="2" type="ORF">E8A74_00505</name>
</gene>